<keyword evidence="5" id="KW-0238">DNA-binding</keyword>
<dbReference type="Proteomes" id="UP000799757">
    <property type="component" value="Unassembled WGS sequence"/>
</dbReference>
<keyword evidence="4" id="KW-0805">Transcription regulation</keyword>
<evidence type="ECO:0000256" key="5">
    <source>
        <dbReference type="ARBA" id="ARBA00023125"/>
    </source>
</evidence>
<dbReference type="InterPro" id="IPR007219">
    <property type="entry name" value="XnlR_reg_dom"/>
</dbReference>
<dbReference type="GO" id="GO:0006351">
    <property type="term" value="P:DNA-templated transcription"/>
    <property type="evidence" value="ECO:0007669"/>
    <property type="project" value="InterPro"/>
</dbReference>
<evidence type="ECO:0000256" key="6">
    <source>
        <dbReference type="ARBA" id="ARBA00023163"/>
    </source>
</evidence>
<dbReference type="SUPFAM" id="SSF57701">
    <property type="entry name" value="Zn2/Cys6 DNA-binding domain"/>
    <property type="match status" value="1"/>
</dbReference>
<dbReference type="Gene3D" id="4.10.240.10">
    <property type="entry name" value="Zn(2)-C6 fungal-type DNA-binding domain"/>
    <property type="match status" value="1"/>
</dbReference>
<dbReference type="EMBL" id="MU001909">
    <property type="protein sequence ID" value="KAF2793925.1"/>
    <property type="molecule type" value="Genomic_DNA"/>
</dbReference>
<proteinExistence type="predicted"/>
<dbReference type="GO" id="GO:0043565">
    <property type="term" value="F:sequence-specific DNA binding"/>
    <property type="evidence" value="ECO:0007669"/>
    <property type="project" value="TreeGrafter"/>
</dbReference>
<dbReference type="InterPro" id="IPR052202">
    <property type="entry name" value="Yeast_MetPath_Reg"/>
</dbReference>
<dbReference type="SMART" id="SM00906">
    <property type="entry name" value="Fungal_trans"/>
    <property type="match status" value="1"/>
</dbReference>
<evidence type="ECO:0000256" key="3">
    <source>
        <dbReference type="ARBA" id="ARBA00022833"/>
    </source>
</evidence>
<dbReference type="CDD" id="cd00067">
    <property type="entry name" value="GAL4"/>
    <property type="match status" value="1"/>
</dbReference>
<dbReference type="GO" id="GO:0005634">
    <property type="term" value="C:nucleus"/>
    <property type="evidence" value="ECO:0007669"/>
    <property type="project" value="UniProtKB-SubCell"/>
</dbReference>
<accession>A0A6A6XDD2</accession>
<reference evidence="9" key="1">
    <citation type="journal article" date="2020" name="Stud. Mycol.">
        <title>101 Dothideomycetes genomes: a test case for predicting lifestyles and emergence of pathogens.</title>
        <authorList>
            <person name="Haridas S."/>
            <person name="Albert R."/>
            <person name="Binder M."/>
            <person name="Bloem J."/>
            <person name="Labutti K."/>
            <person name="Salamov A."/>
            <person name="Andreopoulos B."/>
            <person name="Baker S."/>
            <person name="Barry K."/>
            <person name="Bills G."/>
            <person name="Bluhm B."/>
            <person name="Cannon C."/>
            <person name="Castanera R."/>
            <person name="Culley D."/>
            <person name="Daum C."/>
            <person name="Ezra D."/>
            <person name="Gonzalez J."/>
            <person name="Henrissat B."/>
            <person name="Kuo A."/>
            <person name="Liang C."/>
            <person name="Lipzen A."/>
            <person name="Lutzoni F."/>
            <person name="Magnuson J."/>
            <person name="Mondo S."/>
            <person name="Nolan M."/>
            <person name="Ohm R."/>
            <person name="Pangilinan J."/>
            <person name="Park H.-J."/>
            <person name="Ramirez L."/>
            <person name="Alfaro M."/>
            <person name="Sun H."/>
            <person name="Tritt A."/>
            <person name="Yoshinaga Y."/>
            <person name="Zwiers L.-H."/>
            <person name="Turgeon B."/>
            <person name="Goodwin S."/>
            <person name="Spatafora J."/>
            <person name="Crous P."/>
            <person name="Grigoriev I."/>
        </authorList>
    </citation>
    <scope>NUCLEOTIDE SEQUENCE</scope>
    <source>
        <strain evidence="9">CBS 109.77</strain>
    </source>
</reference>
<keyword evidence="7" id="KW-0539">Nucleus</keyword>
<feature type="domain" description="Zn(2)-C6 fungal-type" evidence="8">
    <location>
        <begin position="9"/>
        <end position="39"/>
    </location>
</feature>
<dbReference type="AlphaFoldDB" id="A0A6A6XDD2"/>
<dbReference type="InterPro" id="IPR036864">
    <property type="entry name" value="Zn2-C6_fun-type_DNA-bd_sf"/>
</dbReference>
<dbReference type="Pfam" id="PF04082">
    <property type="entry name" value="Fungal_trans"/>
    <property type="match status" value="1"/>
</dbReference>
<name>A0A6A6XDD2_9PLEO</name>
<evidence type="ECO:0000256" key="1">
    <source>
        <dbReference type="ARBA" id="ARBA00004123"/>
    </source>
</evidence>
<keyword evidence="3" id="KW-0862">Zinc</keyword>
<evidence type="ECO:0000256" key="7">
    <source>
        <dbReference type="ARBA" id="ARBA00023242"/>
    </source>
</evidence>
<dbReference type="GO" id="GO:0008270">
    <property type="term" value="F:zinc ion binding"/>
    <property type="evidence" value="ECO:0007669"/>
    <property type="project" value="InterPro"/>
</dbReference>
<keyword evidence="6" id="KW-0804">Transcription</keyword>
<evidence type="ECO:0000259" key="8">
    <source>
        <dbReference type="PROSITE" id="PS50048"/>
    </source>
</evidence>
<evidence type="ECO:0000256" key="2">
    <source>
        <dbReference type="ARBA" id="ARBA00022723"/>
    </source>
</evidence>
<comment type="subcellular location">
    <subcellularLocation>
        <location evidence="1">Nucleus</location>
    </subcellularLocation>
</comment>
<dbReference type="GO" id="GO:0000981">
    <property type="term" value="F:DNA-binding transcription factor activity, RNA polymerase II-specific"/>
    <property type="evidence" value="ECO:0007669"/>
    <property type="project" value="InterPro"/>
</dbReference>
<dbReference type="InterPro" id="IPR001138">
    <property type="entry name" value="Zn2Cys6_DnaBD"/>
</dbReference>
<keyword evidence="2" id="KW-0479">Metal-binding</keyword>
<dbReference type="PROSITE" id="PS00463">
    <property type="entry name" value="ZN2_CY6_FUNGAL_1"/>
    <property type="match status" value="1"/>
</dbReference>
<protein>
    <recommendedName>
        <fullName evidence="8">Zn(2)-C6 fungal-type domain-containing protein</fullName>
    </recommendedName>
</protein>
<dbReference type="SMART" id="SM00066">
    <property type="entry name" value="GAL4"/>
    <property type="match status" value="1"/>
</dbReference>
<dbReference type="PROSITE" id="PS50048">
    <property type="entry name" value="ZN2_CY6_FUNGAL_2"/>
    <property type="match status" value="1"/>
</dbReference>
<dbReference type="OrthoDB" id="25921at2759"/>
<dbReference type="GO" id="GO:0045944">
    <property type="term" value="P:positive regulation of transcription by RNA polymerase II"/>
    <property type="evidence" value="ECO:0007669"/>
    <property type="project" value="TreeGrafter"/>
</dbReference>
<dbReference type="CDD" id="cd12148">
    <property type="entry name" value="fungal_TF_MHR"/>
    <property type="match status" value="1"/>
</dbReference>
<sequence length="546" mass="61616">MARPASVPVCDRCKHRRQKCDKIPEGCASCVAASEVCHFTDPETGQTFPRLYVKQLEDRLQELRSLKATIMTPSALPTTPFSANSPASDIPSGRVNTSYLGDSSGLVFIRSCINLAKSQGILNPSARMPHVRRPMAIKLGQLPELSPPDDGIPLTQRTMEELFGVFSDCQSQHPLLNELEFHAYMKLFLEQNAEIKHLATGCIHMVFAISLNVLGKAERNTTASKLAEIYYQKVLRGLQLILYPPSLQSLQVILLVLHFSLSNPQQPVVWHLVGHALRSSIALGLHRDVPADVPSAEADLRRRLFWSLYSIDRAVGNTLGRPTGLPDVEISTQFPYSKNCVVGNTEITNHCFRLRQLQSEVADVLYQRTQPFSAIFIDRTQHRIDDWLSAVPIATCPTEMIDWFHHAYHNLCIFLHRPSVANPDPTPRDIQTCFDSAQAVLRLYWKLYQSDAVDCTWMAIHWLFLAAVVHLYCIWTHDDIRNAVDWSIVLEDTQTTSMVLTAMAERWTSAERVPQVYHNLCIGTFRIYGELYPHSDSDIDSVTSQL</sequence>
<keyword evidence="10" id="KW-1185">Reference proteome</keyword>
<evidence type="ECO:0000256" key="4">
    <source>
        <dbReference type="ARBA" id="ARBA00023015"/>
    </source>
</evidence>
<evidence type="ECO:0000313" key="9">
    <source>
        <dbReference type="EMBL" id="KAF2793925.1"/>
    </source>
</evidence>
<dbReference type="PANTHER" id="PTHR47782">
    <property type="entry name" value="ZN(II)2CYS6 TRANSCRIPTION FACTOR (EUROFUNG)-RELATED"/>
    <property type="match status" value="1"/>
</dbReference>
<gene>
    <name evidence="9" type="ORF">K505DRAFT_325115</name>
</gene>
<dbReference type="PANTHER" id="PTHR47782:SF12">
    <property type="entry name" value="ZN(II)2CYS6 TRANSCRIPTION FACTOR (EUROFUNG)"/>
    <property type="match status" value="1"/>
</dbReference>
<organism evidence="9 10">
    <name type="scientific">Melanomma pulvis-pyrius CBS 109.77</name>
    <dbReference type="NCBI Taxonomy" id="1314802"/>
    <lineage>
        <taxon>Eukaryota</taxon>
        <taxon>Fungi</taxon>
        <taxon>Dikarya</taxon>
        <taxon>Ascomycota</taxon>
        <taxon>Pezizomycotina</taxon>
        <taxon>Dothideomycetes</taxon>
        <taxon>Pleosporomycetidae</taxon>
        <taxon>Pleosporales</taxon>
        <taxon>Melanommataceae</taxon>
        <taxon>Melanomma</taxon>
    </lineage>
</organism>
<evidence type="ECO:0000313" key="10">
    <source>
        <dbReference type="Proteomes" id="UP000799757"/>
    </source>
</evidence>